<evidence type="ECO:0008006" key="3">
    <source>
        <dbReference type="Google" id="ProtNLM"/>
    </source>
</evidence>
<accession>A0ABQ4TUA2</accession>
<dbReference type="Proteomes" id="UP001055057">
    <property type="component" value="Unassembled WGS sequence"/>
</dbReference>
<dbReference type="EMBL" id="BPRB01000056">
    <property type="protein sequence ID" value="GJE58889.1"/>
    <property type="molecule type" value="Genomic_DNA"/>
</dbReference>
<protein>
    <recommendedName>
        <fullName evidence="3">Nucleotidyl transferase AbiEii/AbiGii toxin family protein</fullName>
    </recommendedName>
</protein>
<comment type="caution">
    <text evidence="1">The sequence shown here is derived from an EMBL/GenBank/DDBJ whole genome shotgun (WGS) entry which is preliminary data.</text>
</comment>
<evidence type="ECO:0000313" key="1">
    <source>
        <dbReference type="EMBL" id="GJE58889.1"/>
    </source>
</evidence>
<evidence type="ECO:0000313" key="2">
    <source>
        <dbReference type="Proteomes" id="UP001055057"/>
    </source>
</evidence>
<reference evidence="1" key="2">
    <citation type="submission" date="2021-08" db="EMBL/GenBank/DDBJ databases">
        <authorList>
            <person name="Tani A."/>
            <person name="Ola A."/>
            <person name="Ogura Y."/>
            <person name="Katsura K."/>
            <person name="Hayashi T."/>
        </authorList>
    </citation>
    <scope>NUCLEOTIDE SEQUENCE</scope>
    <source>
        <strain evidence="1">DSM 23632</strain>
    </source>
</reference>
<dbReference type="RefSeq" id="WP_238181487.1">
    <property type="nucleotide sequence ID" value="NZ_BPRB01000056.1"/>
</dbReference>
<organism evidence="1 2">
    <name type="scientific">Methylobacterium trifolii</name>
    <dbReference type="NCBI Taxonomy" id="1003092"/>
    <lineage>
        <taxon>Bacteria</taxon>
        <taxon>Pseudomonadati</taxon>
        <taxon>Pseudomonadota</taxon>
        <taxon>Alphaproteobacteria</taxon>
        <taxon>Hyphomicrobiales</taxon>
        <taxon>Methylobacteriaceae</taxon>
        <taxon>Methylobacterium</taxon>
    </lineage>
</organism>
<sequence length="188" mass="20495">MAIPFDRDRLLRAFEMLGADLAERGVFVELAVYGGGALMLQFAWRRATEDVDAVVREGYDAAALGPSVLRVAERMGIEPDWLNNAVGMFTPLTEDDTLFALSGSYPSGTAPGLRTVIAAPHYLLAMKLQALRNLDRGTRDLTDARALAAHLGITDREALTRLYVSIYDEDPPEEALSRFGAVLADGRP</sequence>
<proteinExistence type="predicted"/>
<name>A0ABQ4TUA2_9HYPH</name>
<keyword evidence="2" id="KW-1185">Reference proteome</keyword>
<reference evidence="1" key="1">
    <citation type="journal article" date="2021" name="Front. Microbiol.">
        <title>Comprehensive Comparative Genomics and Phenotyping of Methylobacterium Species.</title>
        <authorList>
            <person name="Alessa O."/>
            <person name="Ogura Y."/>
            <person name="Fujitani Y."/>
            <person name="Takami H."/>
            <person name="Hayashi T."/>
            <person name="Sahin N."/>
            <person name="Tani A."/>
        </authorList>
    </citation>
    <scope>NUCLEOTIDE SEQUENCE</scope>
    <source>
        <strain evidence="1">DSM 23632</strain>
    </source>
</reference>
<gene>
    <name evidence="1" type="ORF">MPOCJGCO_0974</name>
</gene>